<gene>
    <name evidence="2" type="ORF">MOTC310_08820</name>
</gene>
<proteinExistence type="predicted"/>
<accession>A0ABU7TLH2</accession>
<sequence length="53" mass="5376">MSVDVVGSEQFGQGAVFIGQAAVDAGLADEVSTFDEVMAELVEDEASTGLLVA</sequence>
<comment type="caution">
    <text evidence="2">The sequence shown here is derived from an EMBL/GenBank/DDBJ whole genome shotgun (WGS) entry which is preliminary data.</text>
</comment>
<evidence type="ECO:0000259" key="1">
    <source>
        <dbReference type="Pfam" id="PF01343"/>
    </source>
</evidence>
<name>A0ABU7TLH2_9HYPH</name>
<organism evidence="2 3">
    <name type="scientific">Methylobacterium oryzae</name>
    <dbReference type="NCBI Taxonomy" id="334852"/>
    <lineage>
        <taxon>Bacteria</taxon>
        <taxon>Pseudomonadati</taxon>
        <taxon>Pseudomonadota</taxon>
        <taxon>Alphaproteobacteria</taxon>
        <taxon>Hyphomicrobiales</taxon>
        <taxon>Methylobacteriaceae</taxon>
        <taxon>Methylobacterium</taxon>
    </lineage>
</organism>
<dbReference type="InterPro" id="IPR002142">
    <property type="entry name" value="Peptidase_S49"/>
</dbReference>
<dbReference type="Proteomes" id="UP001355206">
    <property type="component" value="Unassembled WGS sequence"/>
</dbReference>
<protein>
    <recommendedName>
        <fullName evidence="1">Peptidase S49 domain-containing protein</fullName>
    </recommendedName>
</protein>
<evidence type="ECO:0000313" key="3">
    <source>
        <dbReference type="Proteomes" id="UP001355206"/>
    </source>
</evidence>
<dbReference type="EMBL" id="MLCA01000002">
    <property type="protein sequence ID" value="MEE7490575.1"/>
    <property type="molecule type" value="Genomic_DNA"/>
</dbReference>
<evidence type="ECO:0000313" key="2">
    <source>
        <dbReference type="EMBL" id="MEE7490575.1"/>
    </source>
</evidence>
<dbReference type="Pfam" id="PF01343">
    <property type="entry name" value="Peptidase_S49"/>
    <property type="match status" value="1"/>
</dbReference>
<keyword evidence="3" id="KW-1185">Reference proteome</keyword>
<reference evidence="2 3" key="1">
    <citation type="journal article" date="2012" name="Genet. Mol. Biol.">
        <title>Analysis of 16S rRNA and mxaF genes revealing insights into Methylobacterium niche-specific plant association.</title>
        <authorList>
            <person name="Dourado M.N."/>
            <person name="Andreote F.D."/>
            <person name="Dini-Andreote F."/>
            <person name="Conti R."/>
            <person name="Araujo J.M."/>
            <person name="Araujo W.L."/>
        </authorList>
    </citation>
    <scope>NUCLEOTIDE SEQUENCE [LARGE SCALE GENOMIC DNA]</scope>
    <source>
        <strain evidence="2 3">TC3-10</strain>
    </source>
</reference>
<feature type="domain" description="Peptidase S49" evidence="1">
    <location>
        <begin position="8"/>
        <end position="44"/>
    </location>
</feature>